<accession>A0A1B2JAA6</accession>
<evidence type="ECO:0000256" key="5">
    <source>
        <dbReference type="ARBA" id="ARBA00023136"/>
    </source>
</evidence>
<protein>
    <submittedName>
        <fullName evidence="9">BA75_02237T0</fullName>
    </submittedName>
</protein>
<gene>
    <name evidence="9" type="primary">AVT4</name>
    <name evidence="9" type="ORF">ATY40_BA7502237</name>
</gene>
<dbReference type="PANTHER" id="PTHR22950">
    <property type="entry name" value="AMINO ACID TRANSPORTER"/>
    <property type="match status" value="1"/>
</dbReference>
<organism evidence="9 10">
    <name type="scientific">Komagataella pastoris</name>
    <name type="common">Yeast</name>
    <name type="synonym">Pichia pastoris</name>
    <dbReference type="NCBI Taxonomy" id="4922"/>
    <lineage>
        <taxon>Eukaryota</taxon>
        <taxon>Fungi</taxon>
        <taxon>Dikarya</taxon>
        <taxon>Ascomycota</taxon>
        <taxon>Saccharomycotina</taxon>
        <taxon>Pichiomycetes</taxon>
        <taxon>Pichiales</taxon>
        <taxon>Pichiaceae</taxon>
        <taxon>Komagataella</taxon>
    </lineage>
</organism>
<feature type="domain" description="Amino acid transporter transmembrane" evidence="8">
    <location>
        <begin position="226"/>
        <end position="611"/>
    </location>
</feature>
<dbReference type="AlphaFoldDB" id="A0A1B2JAA6"/>
<dbReference type="InterPro" id="IPR013057">
    <property type="entry name" value="AA_transpt_TM"/>
</dbReference>
<comment type="subcellular location">
    <subcellularLocation>
        <location evidence="1">Membrane</location>
        <topology evidence="1">Multi-pass membrane protein</topology>
    </subcellularLocation>
</comment>
<dbReference type="Proteomes" id="UP000094565">
    <property type="component" value="Chromosome 2"/>
</dbReference>
<keyword evidence="10" id="KW-1185">Reference proteome</keyword>
<evidence type="ECO:0000256" key="2">
    <source>
        <dbReference type="ARBA" id="ARBA00008066"/>
    </source>
</evidence>
<keyword evidence="3 7" id="KW-0812">Transmembrane</keyword>
<feature type="transmembrane region" description="Helical" evidence="7">
    <location>
        <begin position="367"/>
        <end position="390"/>
    </location>
</feature>
<evidence type="ECO:0000256" key="4">
    <source>
        <dbReference type="ARBA" id="ARBA00022989"/>
    </source>
</evidence>
<comment type="similarity">
    <text evidence="2">Belongs to the amino acid/polyamine transporter 2 family.</text>
</comment>
<sequence>MTDGADSKPKDVQHTVDRARRASMARLASSPVPPGIAILRGSNHSTRNSPVSSPIRQSILETNSVSSNSSGGAAGFLLENDGDTIKTVAKHVPQSSSSLLLPGGDVTRDIVQSTKPNRLKKSRSLSNTSSFLDGERRGSVASSINVPGGFRRDFLLRKHERYGHKMIRPNLFTRNFLEFLSVYGHFAGEDLEDEDYLACNYELSSDSTLDEETPLIGGQRRGKKGKASTSKSFFLLLKSFIGTGVLFLPKGFYNGGVLFSCITLIVFGILSWWCYLILVQSKVATGVSSFGEIGLKLYGKTMERLILFSIVVSQIGFVAAYMVFTSSNLEAFANSVFGHGITSMNFLTIVQVLILIPLSLIRNITKLSLASLCANAFIFVGLFLIVCYAGKHLVDNGIAEGVVLFNDRGWSLFVGVAIFAFEGIGLIIPVHESMANPSHFPKILLAVILTCCGLFIGIGALGYLSYGDDTNTVVILNLPQGSIFVQGIQLLYALAIMLSEPLQIFPAIRIIETRLFKRAPSGKYDPKVKWLKNIFRMVFVAMTGIIAIYGSENLDQFVSFVGCFACIPLVYMYSPMLHYKSVAQTTFWKAFDVVLVLVGGIAMVYTTWHLLLDD</sequence>
<dbReference type="GO" id="GO:0005774">
    <property type="term" value="C:vacuolar membrane"/>
    <property type="evidence" value="ECO:0007669"/>
    <property type="project" value="TreeGrafter"/>
</dbReference>
<feature type="transmembrane region" description="Helical" evidence="7">
    <location>
        <begin position="257"/>
        <end position="278"/>
    </location>
</feature>
<reference evidence="9 10" key="1">
    <citation type="submission" date="2016-02" db="EMBL/GenBank/DDBJ databases">
        <title>Comparative genomic and transcriptomic foundation for Pichia pastoris.</title>
        <authorList>
            <person name="Love K.R."/>
            <person name="Shah K.A."/>
            <person name="Whittaker C.A."/>
            <person name="Wu J."/>
            <person name="Bartlett M.C."/>
            <person name="Ma D."/>
            <person name="Leeson R.L."/>
            <person name="Priest M."/>
            <person name="Young S.K."/>
            <person name="Love J.C."/>
        </authorList>
    </citation>
    <scope>NUCLEOTIDE SEQUENCE [LARGE SCALE GENOMIC DNA]</scope>
    <source>
        <strain evidence="9 10">ATCC 28485</strain>
    </source>
</reference>
<keyword evidence="5 7" id="KW-0472">Membrane</keyword>
<dbReference type="PANTHER" id="PTHR22950:SF666">
    <property type="entry name" value="VACUOLAR AMINO ACID TRANSPORTER 4"/>
    <property type="match status" value="1"/>
</dbReference>
<feature type="compositionally biased region" description="Polar residues" evidence="6">
    <location>
        <begin position="42"/>
        <end position="53"/>
    </location>
</feature>
<feature type="transmembrane region" description="Helical" evidence="7">
    <location>
        <begin position="305"/>
        <end position="324"/>
    </location>
</feature>
<evidence type="ECO:0000313" key="10">
    <source>
        <dbReference type="Proteomes" id="UP000094565"/>
    </source>
</evidence>
<proteinExistence type="inferred from homology"/>
<evidence type="ECO:0000259" key="8">
    <source>
        <dbReference type="Pfam" id="PF01490"/>
    </source>
</evidence>
<dbReference type="OrthoDB" id="1684102at2759"/>
<feature type="transmembrane region" description="Helical" evidence="7">
    <location>
        <begin position="586"/>
        <end position="608"/>
    </location>
</feature>
<feature type="transmembrane region" description="Helical" evidence="7">
    <location>
        <begin position="557"/>
        <end position="574"/>
    </location>
</feature>
<keyword evidence="4 7" id="KW-1133">Transmembrane helix</keyword>
<feature type="transmembrane region" description="Helical" evidence="7">
    <location>
        <begin position="233"/>
        <end position="251"/>
    </location>
</feature>
<feature type="compositionally biased region" description="Basic and acidic residues" evidence="6">
    <location>
        <begin position="1"/>
        <end position="20"/>
    </location>
</feature>
<feature type="transmembrane region" description="Helical" evidence="7">
    <location>
        <begin position="443"/>
        <end position="463"/>
    </location>
</feature>
<dbReference type="EMBL" id="CP014585">
    <property type="protein sequence ID" value="ANZ74940.1"/>
    <property type="molecule type" value="Genomic_DNA"/>
</dbReference>
<evidence type="ECO:0000256" key="6">
    <source>
        <dbReference type="SAM" id="MobiDB-lite"/>
    </source>
</evidence>
<dbReference type="GO" id="GO:0005302">
    <property type="term" value="F:L-tyrosine transmembrane transporter activity"/>
    <property type="evidence" value="ECO:0007669"/>
    <property type="project" value="TreeGrafter"/>
</dbReference>
<evidence type="ECO:0000313" key="9">
    <source>
        <dbReference type="EMBL" id="ANZ74940.1"/>
    </source>
</evidence>
<feature type="transmembrane region" description="Helical" evidence="7">
    <location>
        <begin position="533"/>
        <end position="551"/>
    </location>
</feature>
<feature type="transmembrane region" description="Helical" evidence="7">
    <location>
        <begin position="336"/>
        <end position="360"/>
    </location>
</feature>
<evidence type="ECO:0000256" key="3">
    <source>
        <dbReference type="ARBA" id="ARBA00022692"/>
    </source>
</evidence>
<name>A0A1B2JAA6_PICPA</name>
<evidence type="ECO:0000256" key="7">
    <source>
        <dbReference type="SAM" id="Phobius"/>
    </source>
</evidence>
<feature type="region of interest" description="Disordered" evidence="6">
    <location>
        <begin position="1"/>
        <end position="53"/>
    </location>
</feature>
<feature type="region of interest" description="Disordered" evidence="6">
    <location>
        <begin position="114"/>
        <end position="133"/>
    </location>
</feature>
<evidence type="ECO:0000256" key="1">
    <source>
        <dbReference type="ARBA" id="ARBA00004141"/>
    </source>
</evidence>
<feature type="transmembrane region" description="Helical" evidence="7">
    <location>
        <begin position="483"/>
        <end position="508"/>
    </location>
</feature>
<feature type="transmembrane region" description="Helical" evidence="7">
    <location>
        <begin position="410"/>
        <end position="431"/>
    </location>
</feature>
<dbReference type="Pfam" id="PF01490">
    <property type="entry name" value="Aa_trans"/>
    <property type="match status" value="1"/>
</dbReference>